<dbReference type="EMBL" id="CAJEWN010001248">
    <property type="protein sequence ID" value="CAD2195838.1"/>
    <property type="molecule type" value="Genomic_DNA"/>
</dbReference>
<name>A0A6V7X992_MELEN</name>
<sequence>MVDHTINNSITAVLGLRRFWPCAVLALRRFGLRRFGRAVSVAPFWPAPFRACPI</sequence>
<dbReference type="AlphaFoldDB" id="A0A6V7X992"/>
<reference evidence="1 2" key="1">
    <citation type="submission" date="2020-08" db="EMBL/GenBank/DDBJ databases">
        <authorList>
            <person name="Koutsovoulos G."/>
            <person name="Danchin GJ E."/>
        </authorList>
    </citation>
    <scope>NUCLEOTIDE SEQUENCE [LARGE SCALE GENOMIC DNA]</scope>
</reference>
<organism evidence="1 2">
    <name type="scientific">Meloidogyne enterolobii</name>
    <name type="common">Root-knot nematode worm</name>
    <name type="synonym">Meloidogyne mayaguensis</name>
    <dbReference type="NCBI Taxonomy" id="390850"/>
    <lineage>
        <taxon>Eukaryota</taxon>
        <taxon>Metazoa</taxon>
        <taxon>Ecdysozoa</taxon>
        <taxon>Nematoda</taxon>
        <taxon>Chromadorea</taxon>
        <taxon>Rhabditida</taxon>
        <taxon>Tylenchina</taxon>
        <taxon>Tylenchomorpha</taxon>
        <taxon>Tylenchoidea</taxon>
        <taxon>Meloidogynidae</taxon>
        <taxon>Meloidogyninae</taxon>
        <taxon>Meloidogyne</taxon>
    </lineage>
</organism>
<comment type="caution">
    <text evidence="1">The sequence shown here is derived from an EMBL/GenBank/DDBJ whole genome shotgun (WGS) entry which is preliminary data.</text>
</comment>
<dbReference type="Proteomes" id="UP000580250">
    <property type="component" value="Unassembled WGS sequence"/>
</dbReference>
<protein>
    <submittedName>
        <fullName evidence="1">Uncharacterized protein</fullName>
    </submittedName>
</protein>
<evidence type="ECO:0000313" key="1">
    <source>
        <dbReference type="EMBL" id="CAD2195838.1"/>
    </source>
</evidence>
<accession>A0A6V7X992</accession>
<evidence type="ECO:0000313" key="2">
    <source>
        <dbReference type="Proteomes" id="UP000580250"/>
    </source>
</evidence>
<gene>
    <name evidence="1" type="ORF">MENT_LOCUS48951</name>
</gene>
<proteinExistence type="predicted"/>